<gene>
    <name evidence="1" type="ORF">GX50_04440</name>
</gene>
<dbReference type="VEuPathDB" id="FungiDB:EMCG_01600"/>
<dbReference type="AlphaFoldDB" id="A0A2B7ZHS9"/>
<keyword evidence="2" id="KW-1185">Reference proteome</keyword>
<accession>A0A2B7ZHS9</accession>
<evidence type="ECO:0000313" key="2">
    <source>
        <dbReference type="Proteomes" id="UP000226031"/>
    </source>
</evidence>
<dbReference type="EMBL" id="PDND01000083">
    <property type="protein sequence ID" value="PGH32728.1"/>
    <property type="molecule type" value="Genomic_DNA"/>
</dbReference>
<reference evidence="1 2" key="1">
    <citation type="submission" date="2017-10" db="EMBL/GenBank/DDBJ databases">
        <title>Comparative genomics in systemic dimorphic fungi from Ajellomycetaceae.</title>
        <authorList>
            <person name="Munoz J.F."/>
            <person name="Mcewen J.G."/>
            <person name="Clay O.K."/>
            <person name="Cuomo C.A."/>
        </authorList>
    </citation>
    <scope>NUCLEOTIDE SEQUENCE [LARGE SCALE GENOMIC DNA]</scope>
    <source>
        <strain evidence="1 2">UAMH4076</strain>
    </source>
</reference>
<comment type="caution">
    <text evidence="1">The sequence shown here is derived from an EMBL/GenBank/DDBJ whole genome shotgun (WGS) entry which is preliminary data.</text>
</comment>
<dbReference type="Proteomes" id="UP000226031">
    <property type="component" value="Unassembled WGS sequence"/>
</dbReference>
<evidence type="ECO:0000313" key="1">
    <source>
        <dbReference type="EMBL" id="PGH32728.1"/>
    </source>
</evidence>
<sequence length="539" mass="61848">MENLPIEIIWLIGSYISRFRDRAALCSVSRSLNKKTTPLLYQHTIIVLDNTLRPRSKPEYSPVWLTQLRGLHRDRKTLCPAITKLSILFRNESEAFERGEPLALELLLGCVREMHSLDEVIWASNPVPPDDLMEAFAAKKITAFVYDADPRVTKLAYTLDILKLEILSQCPLRSLSIKASTEPELLALRDAIYTHRKSLESLTLRFGDWVTRYDYLTFQTGYPDCAPRSVLEGEGDPTWVLFEPFVQASEKLCVQSLDVSGHVYSDYRFSISSGKNFLKAVDVGCLKHLRISRYCRNRADPVKLLGEWQDYRSLESLAVGGRSLPSRGSSWDEIAARLIYLSIDQFVAHLGHNFSSLRMLAMTTPLAPCRLPLRGLRTICPFLEQLTYIQTPVLFLRDLPILEDLLRLRRIYILANLNSSYIMEYFPSFMEYCSELESPLLDRLDRLACGTTVCDIVPVRQLEWSLRLPLNVEEAWPKNKKSEPSPYIPLLPRDEYAVKLPGQTTISCRGKVLRQLDLCQLKYDLMVDTVIYYYSPKLC</sequence>
<organism evidence="1 2">
    <name type="scientific">[Emmonsia] crescens</name>
    <dbReference type="NCBI Taxonomy" id="73230"/>
    <lineage>
        <taxon>Eukaryota</taxon>
        <taxon>Fungi</taxon>
        <taxon>Dikarya</taxon>
        <taxon>Ascomycota</taxon>
        <taxon>Pezizomycotina</taxon>
        <taxon>Eurotiomycetes</taxon>
        <taxon>Eurotiomycetidae</taxon>
        <taxon>Onygenales</taxon>
        <taxon>Ajellomycetaceae</taxon>
        <taxon>Emergomyces</taxon>
    </lineage>
</organism>
<name>A0A2B7ZHS9_9EURO</name>
<protein>
    <submittedName>
        <fullName evidence="1">Uncharacterized protein</fullName>
    </submittedName>
</protein>
<proteinExistence type="predicted"/>